<dbReference type="FunCoup" id="A0A369JKY2">
    <property type="interactions" value="221"/>
</dbReference>
<protein>
    <recommendedName>
        <fullName evidence="3">Uridine kinase C227.14</fullName>
    </recommendedName>
</protein>
<dbReference type="SUPFAM" id="SSF52540">
    <property type="entry name" value="P-loop containing nucleoside triphosphate hydrolases"/>
    <property type="match status" value="1"/>
</dbReference>
<organism evidence="1 2">
    <name type="scientific">Hypsizygus marmoreus</name>
    <name type="common">White beech mushroom</name>
    <name type="synonym">Agaricus marmoreus</name>
    <dbReference type="NCBI Taxonomy" id="39966"/>
    <lineage>
        <taxon>Eukaryota</taxon>
        <taxon>Fungi</taxon>
        <taxon>Dikarya</taxon>
        <taxon>Basidiomycota</taxon>
        <taxon>Agaricomycotina</taxon>
        <taxon>Agaricomycetes</taxon>
        <taxon>Agaricomycetidae</taxon>
        <taxon>Agaricales</taxon>
        <taxon>Tricholomatineae</taxon>
        <taxon>Lyophyllaceae</taxon>
        <taxon>Hypsizygus</taxon>
    </lineage>
</organism>
<comment type="caution">
    <text evidence="1">The sequence shown here is derived from an EMBL/GenBank/DDBJ whole genome shotgun (WGS) entry which is preliminary data.</text>
</comment>
<dbReference type="EMBL" id="LUEZ02000055">
    <property type="protein sequence ID" value="RDB21227.1"/>
    <property type="molecule type" value="Genomic_DNA"/>
</dbReference>
<sequence length="235" mass="26441">MDDEAIYLAHYLVDKLNKIPPTSRLLVGISGIPGSGKSTFAHLLTSHTNTLLSKTPSRALLVGLDGWHLSRAQLDELPDPKQAHDRRGAHWTFDGVGYVSFVRALRGDVRSNTPVITAPSFDHALKDPTYDDVAVYPYHRIVIIEGLYTFLSLVPWRDAGMLFDERWVIEVGEEEARRRIVKRHVVSGVARDREEAVRRAEENDIPNGRFLIANMLEPTRIIQSVDDKSLALPDL</sequence>
<dbReference type="InParanoid" id="A0A369JKY2"/>
<proteinExistence type="predicted"/>
<dbReference type="STRING" id="39966.A0A369JKY2"/>
<reference evidence="1" key="1">
    <citation type="submission" date="2018-04" db="EMBL/GenBank/DDBJ databases">
        <title>Whole genome sequencing of Hypsizygus marmoreus.</title>
        <authorList>
            <person name="Choi I.-G."/>
            <person name="Min B."/>
            <person name="Kim J.-G."/>
            <person name="Kim S."/>
            <person name="Oh Y.-L."/>
            <person name="Kong W.-S."/>
            <person name="Park H."/>
            <person name="Jeong J."/>
            <person name="Song E.-S."/>
        </authorList>
    </citation>
    <scope>NUCLEOTIDE SEQUENCE [LARGE SCALE GENOMIC DNA]</scope>
    <source>
        <strain evidence="1">51987-8</strain>
    </source>
</reference>
<dbReference type="OrthoDB" id="6362633at2759"/>
<dbReference type="PANTHER" id="PTHR10285">
    <property type="entry name" value="URIDINE KINASE"/>
    <property type="match status" value="1"/>
</dbReference>
<evidence type="ECO:0008006" key="3">
    <source>
        <dbReference type="Google" id="ProtNLM"/>
    </source>
</evidence>
<name>A0A369JKY2_HYPMA</name>
<dbReference type="Proteomes" id="UP000076154">
    <property type="component" value="Unassembled WGS sequence"/>
</dbReference>
<evidence type="ECO:0000313" key="2">
    <source>
        <dbReference type="Proteomes" id="UP000076154"/>
    </source>
</evidence>
<evidence type="ECO:0000313" key="1">
    <source>
        <dbReference type="EMBL" id="RDB21227.1"/>
    </source>
</evidence>
<dbReference type="AlphaFoldDB" id="A0A369JKY2"/>
<keyword evidence="2" id="KW-1185">Reference proteome</keyword>
<dbReference type="Gene3D" id="3.40.50.300">
    <property type="entry name" value="P-loop containing nucleotide triphosphate hydrolases"/>
    <property type="match status" value="2"/>
</dbReference>
<dbReference type="InterPro" id="IPR027417">
    <property type="entry name" value="P-loop_NTPase"/>
</dbReference>
<accession>A0A369JKY2</accession>
<gene>
    <name evidence="1" type="ORF">Hypma_011929</name>
</gene>